<keyword evidence="2 4" id="KW-0963">Cytoplasm</keyword>
<dbReference type="PANTHER" id="PTHR38603:SF1">
    <property type="entry name" value="CHAPERONE NAPD"/>
    <property type="match status" value="1"/>
</dbReference>
<proteinExistence type="inferred from homology"/>
<comment type="function">
    <text evidence="4">Chaperone for NapA, the catalytic subunit of the periplasmic nitrate reductase. It binds directly and specifically to the twin-arginine signal peptide of NapA, preventing premature interaction with the Tat translocase and premature export.</text>
</comment>
<reference evidence="5 6" key="1">
    <citation type="submission" date="2018-12" db="EMBL/GenBank/DDBJ databases">
        <authorList>
            <person name="Yu L."/>
        </authorList>
    </citation>
    <scope>NUCLEOTIDE SEQUENCE [LARGE SCALE GENOMIC DNA]</scope>
    <source>
        <strain evidence="5 6">HAW-EB5</strain>
    </source>
</reference>
<dbReference type="InterPro" id="IPR005623">
    <property type="entry name" value="Chaperone_NapD_NO3_reduct"/>
</dbReference>
<keyword evidence="6" id="KW-1185">Reference proteome</keyword>
<evidence type="ECO:0000256" key="2">
    <source>
        <dbReference type="ARBA" id="ARBA00022490"/>
    </source>
</evidence>
<comment type="similarity">
    <text evidence="4">Belongs to the NapD family.</text>
</comment>
<dbReference type="Proteomes" id="UP000282060">
    <property type="component" value="Unassembled WGS sequence"/>
</dbReference>
<keyword evidence="3 4" id="KW-0143">Chaperone</keyword>
<dbReference type="GO" id="GO:0005048">
    <property type="term" value="F:signal sequence binding"/>
    <property type="evidence" value="ECO:0007669"/>
    <property type="project" value="UniProtKB-UniRule"/>
</dbReference>
<evidence type="ECO:0000256" key="4">
    <source>
        <dbReference type="HAMAP-Rule" id="MF_02200"/>
    </source>
</evidence>
<evidence type="ECO:0000313" key="5">
    <source>
        <dbReference type="EMBL" id="RTR31614.1"/>
    </source>
</evidence>
<dbReference type="HAMAP" id="MF_02200">
    <property type="entry name" value="NapD"/>
    <property type="match status" value="1"/>
</dbReference>
<comment type="subcellular location">
    <subcellularLocation>
        <location evidence="1 4">Cytoplasm</location>
    </subcellularLocation>
</comment>
<evidence type="ECO:0000256" key="1">
    <source>
        <dbReference type="ARBA" id="ARBA00004496"/>
    </source>
</evidence>
<dbReference type="FunFam" id="3.30.70.920:FF:000004">
    <property type="entry name" value="Chaperone NapD"/>
    <property type="match status" value="1"/>
</dbReference>
<dbReference type="Gene3D" id="3.30.70.920">
    <property type="match status" value="1"/>
</dbReference>
<dbReference type="Pfam" id="PF03927">
    <property type="entry name" value="NapD"/>
    <property type="match status" value="1"/>
</dbReference>
<evidence type="ECO:0000313" key="6">
    <source>
        <dbReference type="Proteomes" id="UP000282060"/>
    </source>
</evidence>
<comment type="caution">
    <text evidence="5">The sequence shown here is derived from an EMBL/GenBank/DDBJ whole genome shotgun (WGS) entry which is preliminary data.</text>
</comment>
<dbReference type="AlphaFoldDB" id="A0A431W8F2"/>
<dbReference type="GO" id="GO:0005737">
    <property type="term" value="C:cytoplasm"/>
    <property type="evidence" value="ECO:0007669"/>
    <property type="project" value="UniProtKB-SubCell"/>
</dbReference>
<dbReference type="PANTHER" id="PTHR38603">
    <property type="entry name" value="CHAPERONE NAPD"/>
    <property type="match status" value="1"/>
</dbReference>
<accession>A0A431W8F2</accession>
<organism evidence="5 6">
    <name type="scientific">Shewanella atlantica</name>
    <dbReference type="NCBI Taxonomy" id="271099"/>
    <lineage>
        <taxon>Bacteria</taxon>
        <taxon>Pseudomonadati</taxon>
        <taxon>Pseudomonadota</taxon>
        <taxon>Gammaproteobacteria</taxon>
        <taxon>Alteromonadales</taxon>
        <taxon>Shewanellaceae</taxon>
        <taxon>Shewanella</taxon>
    </lineage>
</organism>
<gene>
    <name evidence="4" type="primary">napD</name>
    <name evidence="5" type="ORF">EKG39_12925</name>
</gene>
<evidence type="ECO:0000256" key="3">
    <source>
        <dbReference type="ARBA" id="ARBA00023186"/>
    </source>
</evidence>
<protein>
    <recommendedName>
        <fullName evidence="4">Chaperone NapD</fullName>
    </recommendedName>
    <alternativeName>
        <fullName evidence="4">NapA signal peptide-binding chaperone NapD</fullName>
    </alternativeName>
</protein>
<dbReference type="OrthoDB" id="5770785at2"/>
<name>A0A431W8F2_9GAMM</name>
<dbReference type="RefSeq" id="WP_126506165.1">
    <property type="nucleotide sequence ID" value="NZ_RXNV01000005.1"/>
</dbReference>
<sequence length="84" mass="9054">MNQEYHVTSLVVHAVPKAVSQVETNIRALAGADIHAVTDEGKFVVTLEGETQAAILDNVEAINALEGILNTSLIYHQVEPTEES</sequence>
<dbReference type="EMBL" id="RXNV01000005">
    <property type="protein sequence ID" value="RTR31614.1"/>
    <property type="molecule type" value="Genomic_DNA"/>
</dbReference>
<comment type="subunit">
    <text evidence="4">Interacts with the cytoplasmic NapA precursor.</text>
</comment>
<dbReference type="GO" id="GO:0051224">
    <property type="term" value="P:negative regulation of protein transport"/>
    <property type="evidence" value="ECO:0007669"/>
    <property type="project" value="UniProtKB-UniRule"/>
</dbReference>